<evidence type="ECO:0000256" key="1">
    <source>
        <dbReference type="ARBA" id="ARBA00022598"/>
    </source>
</evidence>
<evidence type="ECO:0000256" key="4">
    <source>
        <dbReference type="ARBA" id="ARBA00048819"/>
    </source>
</evidence>
<keyword evidence="7" id="KW-1185">Reference proteome</keyword>
<evidence type="ECO:0000256" key="2">
    <source>
        <dbReference type="ARBA" id="ARBA00022741"/>
    </source>
</evidence>
<dbReference type="InterPro" id="IPR006336">
    <property type="entry name" value="GCS2"/>
</dbReference>
<comment type="catalytic activity">
    <reaction evidence="4 5">
        <text>L-cysteine + L-glutamate + ATP = gamma-L-glutamyl-L-cysteine + ADP + phosphate + H(+)</text>
        <dbReference type="Rhea" id="RHEA:13285"/>
        <dbReference type="ChEBI" id="CHEBI:15378"/>
        <dbReference type="ChEBI" id="CHEBI:29985"/>
        <dbReference type="ChEBI" id="CHEBI:30616"/>
        <dbReference type="ChEBI" id="CHEBI:35235"/>
        <dbReference type="ChEBI" id="CHEBI:43474"/>
        <dbReference type="ChEBI" id="CHEBI:58173"/>
        <dbReference type="ChEBI" id="CHEBI:456216"/>
        <dbReference type="EC" id="6.3.2.2"/>
    </reaction>
</comment>
<comment type="similarity">
    <text evidence="5">Belongs to the glutamate--cysteine ligase type 2 family. EgtA subfamily.</text>
</comment>
<dbReference type="GO" id="GO:0006750">
    <property type="term" value="P:glutathione biosynthetic process"/>
    <property type="evidence" value="ECO:0007669"/>
    <property type="project" value="UniProtKB-UniRule"/>
</dbReference>
<dbReference type="PANTHER" id="PTHR34378">
    <property type="entry name" value="GLUTAMATE--CYSTEINE LIGASE, CHLOROPLASTIC"/>
    <property type="match status" value="1"/>
</dbReference>
<keyword evidence="3 5" id="KW-0067">ATP-binding</keyword>
<dbReference type="OrthoDB" id="9780152at2"/>
<comment type="function">
    <text evidence="5">Catalyzes the synthesis of gamma-glutamylcysteine (gamma-GC).</text>
</comment>
<comment type="caution">
    <text evidence="6">The sequence shown here is derived from an EMBL/GenBank/DDBJ whole genome shotgun (WGS) entry which is preliminary data.</text>
</comment>
<accession>J0DFJ5</accession>
<dbReference type="eggNOG" id="COG3572">
    <property type="taxonomic scope" value="Bacteria"/>
</dbReference>
<reference evidence="6 7" key="1">
    <citation type="submission" date="2012-01" db="EMBL/GenBank/DDBJ databases">
        <title>The Genome Sequence of Scardovia wiggsiae F0424.</title>
        <authorList>
            <consortium name="The Broad Institute Genome Sequencing Platform"/>
            <person name="Earl A."/>
            <person name="Ward D."/>
            <person name="Feldgarden M."/>
            <person name="Gevers D."/>
            <person name="Izard J."/>
            <person name="Ganesan A."/>
            <person name="Baranova O.V."/>
            <person name="Blanton J.M."/>
            <person name="Tanner A.C."/>
            <person name="Mathney J."/>
            <person name="Dewhirst F.E."/>
            <person name="Young S.K."/>
            <person name="Zeng Q."/>
            <person name="Gargeya S."/>
            <person name="Fitzgerald M."/>
            <person name="Haas B."/>
            <person name="Abouelleil A."/>
            <person name="Alvarado L."/>
            <person name="Arachchi H.M."/>
            <person name="Berlin A."/>
            <person name="Chapman S.B."/>
            <person name="Gearin G."/>
            <person name="Goldberg J."/>
            <person name="Griggs A."/>
            <person name="Gujja S."/>
            <person name="Hansen M."/>
            <person name="Heiman D."/>
            <person name="Howarth C."/>
            <person name="Larimer J."/>
            <person name="Lui A."/>
            <person name="MacDonald P.J.P."/>
            <person name="McCowen C."/>
            <person name="Montmayeur A."/>
            <person name="Murphy C."/>
            <person name="Neiman D."/>
            <person name="Pearson M."/>
            <person name="Priest M."/>
            <person name="Roberts A."/>
            <person name="Saif S."/>
            <person name="Shea T."/>
            <person name="Sisk P."/>
            <person name="Stolte C."/>
            <person name="Sykes S."/>
            <person name="Wortman J."/>
            <person name="Nusbaum C."/>
            <person name="Birren B."/>
        </authorList>
    </citation>
    <scope>NUCLEOTIDE SEQUENCE [LARGE SCALE GENOMIC DNA]</scope>
    <source>
        <strain evidence="6 7">F0424</strain>
    </source>
</reference>
<dbReference type="InterPro" id="IPR014746">
    <property type="entry name" value="Gln_synth/guanido_kin_cat_dom"/>
</dbReference>
<dbReference type="RefSeq" id="WP_007147599.1">
    <property type="nucleotide sequence ID" value="NZ_AKCI01000001.1"/>
</dbReference>
<keyword evidence="2 5" id="KW-0547">Nucleotide-binding</keyword>
<dbReference type="EMBL" id="AGZS01000002">
    <property type="protein sequence ID" value="EJD65088.1"/>
    <property type="molecule type" value="Genomic_DNA"/>
</dbReference>
<evidence type="ECO:0000313" key="7">
    <source>
        <dbReference type="Proteomes" id="UP000006415"/>
    </source>
</evidence>
<dbReference type="Pfam" id="PF04107">
    <property type="entry name" value="GCS2"/>
    <property type="match status" value="1"/>
</dbReference>
<dbReference type="HOGENOM" id="CLU_026610_1_1_11"/>
<organism evidence="6 7">
    <name type="scientific">Scardovia wiggsiae F0424</name>
    <dbReference type="NCBI Taxonomy" id="857290"/>
    <lineage>
        <taxon>Bacteria</taxon>
        <taxon>Bacillati</taxon>
        <taxon>Actinomycetota</taxon>
        <taxon>Actinomycetes</taxon>
        <taxon>Bifidobacteriales</taxon>
        <taxon>Bifidobacteriaceae</taxon>
        <taxon>Scardovia</taxon>
    </lineage>
</organism>
<dbReference type="SUPFAM" id="SSF55931">
    <property type="entry name" value="Glutamine synthetase/guanido kinase"/>
    <property type="match status" value="1"/>
</dbReference>
<evidence type="ECO:0000256" key="3">
    <source>
        <dbReference type="ARBA" id="ARBA00022840"/>
    </source>
</evidence>
<dbReference type="EC" id="6.3.2.2" evidence="5"/>
<evidence type="ECO:0000256" key="5">
    <source>
        <dbReference type="PIRNR" id="PIRNR017901"/>
    </source>
</evidence>
<keyword evidence="1 5" id="KW-0436">Ligase</keyword>
<evidence type="ECO:0000313" key="6">
    <source>
        <dbReference type="EMBL" id="EJD65088.1"/>
    </source>
</evidence>
<dbReference type="AlphaFoldDB" id="J0DFJ5"/>
<sequence>MSIQEFDYWHQDRHVNPQHLESVAAFHRAGIKDAAGHGGGLGVEIEHLPVRTADNPVSAPEGTAVTYAEEHGIRSVLEDLRGLYDPAEEVYEGDFLLGLGKEGIRISLEPGGQIECSFSVVHSAGGLERLYADFLQNIGPALRRHGVQLVTQGYQPHSLSEDIDVIPRKRYRCMDAYFGRMSGFGRNMMRASASVQISIDYFSEEDAVAKMRTGTALGPVLAYFFRNSPYFEGQASPYRLLRQHFWTRIGNSRAGVTPGLFDGNFGFEQAAYNVLASPLMVADVTQTPEYAQESDPVRIAAFDNAADVYPDRALNDYEISHIISTHFNDVRLKNFIELRHWDSLPIGRTVQLLRCVAHVFYDREAFTEASSYVSGIREVDVEECKLGLQVYGDAALPYGRPLDFWRRLLGLDRDGTYRGR</sequence>
<dbReference type="GO" id="GO:0005524">
    <property type="term" value="F:ATP binding"/>
    <property type="evidence" value="ECO:0007669"/>
    <property type="project" value="UniProtKB-UniRule"/>
</dbReference>
<dbReference type="GO" id="GO:0004357">
    <property type="term" value="F:glutamate-cysteine ligase activity"/>
    <property type="evidence" value="ECO:0007669"/>
    <property type="project" value="UniProtKB-UniRule"/>
</dbReference>
<dbReference type="PANTHER" id="PTHR34378:SF1">
    <property type="entry name" value="GLUTAMATE--CYSTEINE LIGASE, CHLOROPLASTIC"/>
    <property type="match status" value="1"/>
</dbReference>
<dbReference type="Gene3D" id="3.30.590.20">
    <property type="match status" value="1"/>
</dbReference>
<dbReference type="PIRSF" id="PIRSF017901">
    <property type="entry name" value="GCL"/>
    <property type="match status" value="1"/>
</dbReference>
<dbReference type="InterPro" id="IPR035434">
    <property type="entry name" value="GCL_bact_plant"/>
</dbReference>
<protein>
    <recommendedName>
        <fullName evidence="5">Glutamate--cysteine ligase</fullName>
        <ecNumber evidence="5">6.3.2.2</ecNumber>
    </recommendedName>
</protein>
<dbReference type="Proteomes" id="UP000006415">
    <property type="component" value="Unassembled WGS sequence"/>
</dbReference>
<proteinExistence type="inferred from homology"/>
<dbReference type="STRING" id="857290.HMPREF9156_00532"/>
<name>J0DFJ5_9BIFI</name>
<gene>
    <name evidence="6" type="ORF">HMPREF9156_00532</name>
</gene>